<keyword evidence="7" id="KW-0695">RNA-directed DNA polymerase</keyword>
<dbReference type="InterPro" id="IPR055510">
    <property type="entry name" value="DUF7083"/>
</dbReference>
<feature type="compositionally biased region" description="Polar residues" evidence="8">
    <location>
        <begin position="316"/>
        <end position="325"/>
    </location>
</feature>
<name>A0ABM1ZGP8_AEDAL</name>
<dbReference type="InterPro" id="IPR041373">
    <property type="entry name" value="RT_RNaseH"/>
</dbReference>
<dbReference type="InterPro" id="IPR036397">
    <property type="entry name" value="RNaseH_sf"/>
</dbReference>
<dbReference type="SUPFAM" id="SSF56672">
    <property type="entry name" value="DNA/RNA polymerases"/>
    <property type="match status" value="1"/>
</dbReference>
<dbReference type="EC" id="2.7.7.49" evidence="1"/>
<evidence type="ECO:0000256" key="3">
    <source>
        <dbReference type="ARBA" id="ARBA00022695"/>
    </source>
</evidence>
<dbReference type="InterPro" id="IPR012337">
    <property type="entry name" value="RNaseH-like_sf"/>
</dbReference>
<dbReference type="Pfam" id="PF17917">
    <property type="entry name" value="RT_RNaseH"/>
    <property type="match status" value="1"/>
</dbReference>
<dbReference type="Gene3D" id="3.10.10.10">
    <property type="entry name" value="HIV Type 1 Reverse Transcriptase, subunit A, domain 1"/>
    <property type="match status" value="1"/>
</dbReference>
<evidence type="ECO:0000256" key="4">
    <source>
        <dbReference type="ARBA" id="ARBA00022722"/>
    </source>
</evidence>
<dbReference type="RefSeq" id="XP_062709408.1">
    <property type="nucleotide sequence ID" value="XM_062853424.1"/>
</dbReference>
<evidence type="ECO:0000256" key="8">
    <source>
        <dbReference type="SAM" id="MobiDB-lite"/>
    </source>
</evidence>
<dbReference type="InterPro" id="IPR001584">
    <property type="entry name" value="Integrase_cat-core"/>
</dbReference>
<dbReference type="Proteomes" id="UP000069940">
    <property type="component" value="Unassembled WGS sequence"/>
</dbReference>
<evidence type="ECO:0000256" key="1">
    <source>
        <dbReference type="ARBA" id="ARBA00012493"/>
    </source>
</evidence>
<evidence type="ECO:0000313" key="11">
    <source>
        <dbReference type="EnsemblMetazoa" id="AALFPA23_018288.P26853"/>
    </source>
</evidence>
<keyword evidence="3" id="KW-0548">Nucleotidyltransferase</keyword>
<keyword evidence="12" id="KW-1185">Reference proteome</keyword>
<organism evidence="11 12">
    <name type="scientific">Aedes albopictus</name>
    <name type="common">Asian tiger mosquito</name>
    <name type="synonym">Stegomyia albopicta</name>
    <dbReference type="NCBI Taxonomy" id="7160"/>
    <lineage>
        <taxon>Eukaryota</taxon>
        <taxon>Metazoa</taxon>
        <taxon>Ecdysozoa</taxon>
        <taxon>Arthropoda</taxon>
        <taxon>Hexapoda</taxon>
        <taxon>Insecta</taxon>
        <taxon>Pterygota</taxon>
        <taxon>Neoptera</taxon>
        <taxon>Endopterygota</taxon>
        <taxon>Diptera</taxon>
        <taxon>Nematocera</taxon>
        <taxon>Culicoidea</taxon>
        <taxon>Culicidae</taxon>
        <taxon>Culicinae</taxon>
        <taxon>Aedini</taxon>
        <taxon>Aedes</taxon>
        <taxon>Stegomyia</taxon>
    </lineage>
</organism>
<keyword evidence="5" id="KW-0255">Endonuclease</keyword>
<dbReference type="Pfam" id="PF23309">
    <property type="entry name" value="DUF7083"/>
    <property type="match status" value="1"/>
</dbReference>
<dbReference type="Pfam" id="PF13650">
    <property type="entry name" value="Asp_protease_2"/>
    <property type="match status" value="1"/>
</dbReference>
<dbReference type="InterPro" id="IPR050951">
    <property type="entry name" value="Retrovirus_Pol_polyprotein"/>
</dbReference>
<proteinExistence type="predicted"/>
<protein>
    <recommendedName>
        <fullName evidence="1">RNA-directed DNA polymerase</fullName>
        <ecNumber evidence="1">2.7.7.49</ecNumber>
    </recommendedName>
</protein>
<feature type="compositionally biased region" description="Basic residues" evidence="8">
    <location>
        <begin position="327"/>
        <end position="337"/>
    </location>
</feature>
<dbReference type="Gene3D" id="3.30.420.10">
    <property type="entry name" value="Ribonuclease H-like superfamily/Ribonuclease H"/>
    <property type="match status" value="1"/>
</dbReference>
<feature type="domain" description="Integrase catalytic" evidence="10">
    <location>
        <begin position="1091"/>
        <end position="1245"/>
    </location>
</feature>
<dbReference type="PROSITE" id="PS50994">
    <property type="entry name" value="INTEGRASE"/>
    <property type="match status" value="1"/>
</dbReference>
<dbReference type="PROSITE" id="PS50878">
    <property type="entry name" value="RT_POL"/>
    <property type="match status" value="1"/>
</dbReference>
<dbReference type="CDD" id="cd09274">
    <property type="entry name" value="RNase_HI_RT_Ty3"/>
    <property type="match status" value="1"/>
</dbReference>
<evidence type="ECO:0000256" key="6">
    <source>
        <dbReference type="ARBA" id="ARBA00022801"/>
    </source>
</evidence>
<reference evidence="12" key="1">
    <citation type="journal article" date="2015" name="Proc. Natl. Acad. Sci. U.S.A.">
        <title>Genome sequence of the Asian Tiger mosquito, Aedes albopictus, reveals insights into its biology, genetics, and evolution.</title>
        <authorList>
            <person name="Chen X.G."/>
            <person name="Jiang X."/>
            <person name="Gu J."/>
            <person name="Xu M."/>
            <person name="Wu Y."/>
            <person name="Deng Y."/>
            <person name="Zhang C."/>
            <person name="Bonizzoni M."/>
            <person name="Dermauw W."/>
            <person name="Vontas J."/>
            <person name="Armbruster P."/>
            <person name="Huang X."/>
            <person name="Yang Y."/>
            <person name="Zhang H."/>
            <person name="He W."/>
            <person name="Peng H."/>
            <person name="Liu Y."/>
            <person name="Wu K."/>
            <person name="Chen J."/>
            <person name="Lirakis M."/>
            <person name="Topalis P."/>
            <person name="Van Leeuwen T."/>
            <person name="Hall A.B."/>
            <person name="Jiang X."/>
            <person name="Thorpe C."/>
            <person name="Mueller R.L."/>
            <person name="Sun C."/>
            <person name="Waterhouse R.M."/>
            <person name="Yan G."/>
            <person name="Tu Z.J."/>
            <person name="Fang X."/>
            <person name="James A.A."/>
        </authorList>
    </citation>
    <scope>NUCLEOTIDE SEQUENCE [LARGE SCALE GENOMIC DNA]</scope>
    <source>
        <strain evidence="12">Foshan</strain>
    </source>
</reference>
<sequence>MPRGGNDEAVGDQSEVSNQAIMNKLLLLLDRLTTNQAAPGNLPSRNTPEQIIESLSATIKEFHHDPAAGMTFARWFSKYEDLFSADGRELDDAAKIRLLLRSLSVPVHEKFLNYLLPRHPRDFTFEEVVKKLKSVFGHQQSQFSQRYDCLRIVKNEADDFVTYAGIVNRQCEDFELNKLTIDQFKGLIFVCGLQSSKDADVRTRLLSKLEADTAATVNLETLVTECQRLSNLKHDTALVEKKQPSSSVQAVRQPRQPKSAGSQHSSEKTPRTPCWQCGAMHFVKNCPFSSHQCKQCNKTGHKEGYCGCFAKVSKSEATSGTSPNAVRQKKRSGKNPGRHPAQSNHILSVNAVAAPSRKYVTALINDKPAHLQLDCGSDITIVSVQTWKKLGSPSITNSSHRANTASGAALPLKGEFQCRMTINNESRTGTCFVTSVKNLNLLGLDFIEAFDLWNKPLASICNQVNQLSFNPDCGNRYLTRYPEVFKDKLGHCTRTKAKLFLKPQAKPVFRPKRPVPFHAVQKVDEELDRLQKLNIITPVDFSEWAAPIVVVKKPGGKVRICADYSTGLNAVLEPHHYPLPTPDDIFSKLAGSKIFSVIDLSDAYLQVEVDDESKKLLTINTHRGLFQFNRLAPGVKSAPGAFQQLMSSMIAGLEGVESFLDDFIVHTKTEAEHEETLQALFTRLQLFGFNLRLEKCKFGQTSIKFIGHIVGPEGIRPDSAKISAIVQMPRPTDVSQVRSFLGAVNFYGKFVREMHQLRRPLDNLLKKDSKFVWSPQCQEAFINIKKVLQSDLLLTHYNPSLDIIVAGDASKTGIGAVIMHQFPDGQIKAVAHASRTLTQSEQNYSQVEKEALALVFAVTKFRRMLLGRHFNLQTDHQPLLKIFGSKKGIPLHTANRLQRWALTLLGFDFAVEYIPTDQFGHADVLSRLINNHEKPDEEVVVAAVGIEEEMDSTLCDTFNNLPVTFEMVHSATKKDKLLQQVVAYINTGWPSIKQISDPDLKTFHSRRESLSTVKDCIMFSDRIVVPAVFRPRILKQLHRGHPGIERMKSVARSIVYWPGIDEEIQDFVRRCSICASAAKSPPQVQPQPWPKAEGPWKRIHLDYAGPIDGMSYLVIVDSFSKWPEIFQTRSTTAPSTIGILRETFARFGVPDTIVSDNGSQFCSSEFQQFCEFSGIIHIRTAPYHPQSNGQAERFVDTLKRSLRKITDGENIPSADALQTFLQVYRSTPSTVLEGKSPAEVMFGRPMKTTLDLLRPTKPPSRSTIQQSSVSTLTAGAVVYAKVHKNASNWKWQPGTIIEAVGNVNYNVLLDEVAGRRKLIRIHANQLRLRYSDVTQQSNRVSLPLDILIENFGLTTPTPPNPEPTTTSNHSQVPDDDSFDSLDETMRTATPTIFASTPVVIPQQTYEDTPRPARCSRVPRRLEDYIRY</sequence>
<feature type="region of interest" description="Disordered" evidence="8">
    <location>
        <begin position="1352"/>
        <end position="1376"/>
    </location>
</feature>
<feature type="domain" description="Reverse transcriptase" evidence="9">
    <location>
        <begin position="532"/>
        <end position="710"/>
    </location>
</feature>
<feature type="region of interest" description="Disordered" evidence="8">
    <location>
        <begin position="237"/>
        <end position="270"/>
    </location>
</feature>
<evidence type="ECO:0000313" key="12">
    <source>
        <dbReference type="Proteomes" id="UP000069940"/>
    </source>
</evidence>
<dbReference type="PANTHER" id="PTHR37984">
    <property type="entry name" value="PROTEIN CBG26694"/>
    <property type="match status" value="1"/>
</dbReference>
<dbReference type="InterPro" id="IPR000477">
    <property type="entry name" value="RT_dom"/>
</dbReference>
<dbReference type="Gene3D" id="3.30.70.270">
    <property type="match status" value="2"/>
</dbReference>
<feature type="region of interest" description="Disordered" evidence="8">
    <location>
        <begin position="316"/>
        <end position="343"/>
    </location>
</feature>
<dbReference type="CDD" id="cd01647">
    <property type="entry name" value="RT_LTR"/>
    <property type="match status" value="1"/>
</dbReference>
<dbReference type="InterPro" id="IPR021109">
    <property type="entry name" value="Peptidase_aspartic_dom_sf"/>
</dbReference>
<keyword evidence="4" id="KW-0540">Nuclease</keyword>
<reference evidence="11" key="2">
    <citation type="submission" date="2025-05" db="UniProtKB">
        <authorList>
            <consortium name="EnsemblMetazoa"/>
        </authorList>
    </citation>
    <scope>IDENTIFICATION</scope>
    <source>
        <strain evidence="11">Foshan</strain>
    </source>
</reference>
<dbReference type="InterPro" id="IPR041588">
    <property type="entry name" value="Integrase_H2C2"/>
</dbReference>
<evidence type="ECO:0000256" key="5">
    <source>
        <dbReference type="ARBA" id="ARBA00022759"/>
    </source>
</evidence>
<dbReference type="Pfam" id="PF00078">
    <property type="entry name" value="RVT_1"/>
    <property type="match status" value="1"/>
</dbReference>
<dbReference type="PANTHER" id="PTHR37984:SF5">
    <property type="entry name" value="PROTEIN NYNRIN-LIKE"/>
    <property type="match status" value="1"/>
</dbReference>
<dbReference type="GeneID" id="134288461"/>
<dbReference type="Gene3D" id="1.10.340.70">
    <property type="match status" value="1"/>
</dbReference>
<keyword evidence="2" id="KW-0808">Transferase</keyword>
<evidence type="ECO:0000256" key="2">
    <source>
        <dbReference type="ARBA" id="ARBA00022679"/>
    </source>
</evidence>
<dbReference type="SUPFAM" id="SSF50630">
    <property type="entry name" value="Acid proteases"/>
    <property type="match status" value="1"/>
</dbReference>
<evidence type="ECO:0000259" key="10">
    <source>
        <dbReference type="PROSITE" id="PS50994"/>
    </source>
</evidence>
<dbReference type="InterPro" id="IPR043502">
    <property type="entry name" value="DNA/RNA_pol_sf"/>
</dbReference>
<dbReference type="InterPro" id="IPR043128">
    <property type="entry name" value="Rev_trsase/Diguanyl_cyclase"/>
</dbReference>
<keyword evidence="6" id="KW-0378">Hydrolase</keyword>
<evidence type="ECO:0000259" key="9">
    <source>
        <dbReference type="PROSITE" id="PS50878"/>
    </source>
</evidence>
<dbReference type="Gene3D" id="2.40.70.10">
    <property type="entry name" value="Acid Proteases"/>
    <property type="match status" value="1"/>
</dbReference>
<accession>A0ABM1ZGP8</accession>
<dbReference type="EnsemblMetazoa" id="AALFPA23_018288.R26853">
    <property type="protein sequence ID" value="AALFPA23_018288.P26853"/>
    <property type="gene ID" value="AALFPA23_018288"/>
</dbReference>
<evidence type="ECO:0000256" key="7">
    <source>
        <dbReference type="ARBA" id="ARBA00022918"/>
    </source>
</evidence>
<dbReference type="SUPFAM" id="SSF53098">
    <property type="entry name" value="Ribonuclease H-like"/>
    <property type="match status" value="1"/>
</dbReference>
<dbReference type="Pfam" id="PF00665">
    <property type="entry name" value="rve"/>
    <property type="match status" value="1"/>
</dbReference>
<dbReference type="Pfam" id="PF17921">
    <property type="entry name" value="Integrase_H2C2"/>
    <property type="match status" value="1"/>
</dbReference>